<dbReference type="AlphaFoldDB" id="A0AAZ3PST0"/>
<organism evidence="1 2">
    <name type="scientific">Oncorhynchus tshawytscha</name>
    <name type="common">Chinook salmon</name>
    <name type="synonym">Salmo tshawytscha</name>
    <dbReference type="NCBI Taxonomy" id="74940"/>
    <lineage>
        <taxon>Eukaryota</taxon>
        <taxon>Metazoa</taxon>
        <taxon>Chordata</taxon>
        <taxon>Craniata</taxon>
        <taxon>Vertebrata</taxon>
        <taxon>Euteleostomi</taxon>
        <taxon>Actinopterygii</taxon>
        <taxon>Neopterygii</taxon>
        <taxon>Teleostei</taxon>
        <taxon>Protacanthopterygii</taxon>
        <taxon>Salmoniformes</taxon>
        <taxon>Salmonidae</taxon>
        <taxon>Salmoninae</taxon>
        <taxon>Oncorhynchus</taxon>
    </lineage>
</organism>
<evidence type="ECO:0000313" key="1">
    <source>
        <dbReference type="Ensembl" id="ENSOTSP00005119701.1"/>
    </source>
</evidence>
<reference evidence="2" key="1">
    <citation type="journal article" date="2018" name="PLoS ONE">
        <title>Chinook salmon (Oncorhynchus tshawytscha) genome and transcriptome.</title>
        <authorList>
            <person name="Christensen K.A."/>
            <person name="Leong J.S."/>
            <person name="Sakhrani D."/>
            <person name="Biagi C.A."/>
            <person name="Minkley D.R."/>
            <person name="Withler R.E."/>
            <person name="Rondeau E.B."/>
            <person name="Koop B.F."/>
            <person name="Devlin R.H."/>
        </authorList>
    </citation>
    <scope>NUCLEOTIDE SEQUENCE [LARGE SCALE GENOMIC DNA]</scope>
</reference>
<accession>A0AAZ3PST0</accession>
<reference evidence="1" key="3">
    <citation type="submission" date="2025-09" db="UniProtKB">
        <authorList>
            <consortium name="Ensembl"/>
        </authorList>
    </citation>
    <scope>IDENTIFICATION</scope>
</reference>
<dbReference type="Ensembl" id="ENSOTST00005124863.1">
    <property type="protein sequence ID" value="ENSOTSP00005119701.1"/>
    <property type="gene ID" value="ENSOTSG00005050018.1"/>
</dbReference>
<reference evidence="1" key="2">
    <citation type="submission" date="2025-08" db="UniProtKB">
        <authorList>
            <consortium name="Ensembl"/>
        </authorList>
    </citation>
    <scope>IDENTIFICATION</scope>
</reference>
<keyword evidence="2" id="KW-1185">Reference proteome</keyword>
<name>A0AAZ3PST0_ONCTS</name>
<evidence type="ECO:0000313" key="2">
    <source>
        <dbReference type="Proteomes" id="UP000694402"/>
    </source>
</evidence>
<dbReference type="Proteomes" id="UP000694402">
    <property type="component" value="Unassembled WGS sequence"/>
</dbReference>
<proteinExistence type="predicted"/>
<protein>
    <submittedName>
        <fullName evidence="1">Uncharacterized protein</fullName>
    </submittedName>
</protein>
<sequence length="92" mass="9726">TPAEPIKLEGAGPLYLRRNRPCKTRTICHITSPAAQTVQCNTGRNTLQMGNGVNPQKATLIVVHTHGSIVDATGQKNAAAAMTSDLKSSTLM</sequence>